<keyword evidence="2" id="KW-1185">Reference proteome</keyword>
<name>A0ABW5ZGH8_9BACL</name>
<gene>
    <name evidence="1" type="ORF">ACFS5P_06050</name>
</gene>
<sequence length="154" mass="16982">MNAFQVGRVSSVFPERGTAKVYFKDKDVVSRELPIVNRGSRNTKDFWMPSVDENVLCGFLDNTSRAGFILGSYFNELNESVSSTVNKRRIEFPDESVIEYDFTSNTFLLDIKGNVQIKATGNVTVQGDVISDGISLKNHTHNFSGSSGTTTGPT</sequence>
<dbReference type="EMBL" id="JBHUPG010000009">
    <property type="protein sequence ID" value="MFD2911431.1"/>
    <property type="molecule type" value="Genomic_DNA"/>
</dbReference>
<protein>
    <submittedName>
        <fullName evidence="1">Phage baseplate assembly protein V</fullName>
    </submittedName>
</protein>
<proteinExistence type="predicted"/>
<organism evidence="1 2">
    <name type="scientific">Jeotgalibacillus terrae</name>
    <dbReference type="NCBI Taxonomy" id="587735"/>
    <lineage>
        <taxon>Bacteria</taxon>
        <taxon>Bacillati</taxon>
        <taxon>Bacillota</taxon>
        <taxon>Bacilli</taxon>
        <taxon>Bacillales</taxon>
        <taxon>Caryophanaceae</taxon>
        <taxon>Jeotgalibacillus</taxon>
    </lineage>
</organism>
<dbReference type="Proteomes" id="UP001597561">
    <property type="component" value="Unassembled WGS sequence"/>
</dbReference>
<dbReference type="Gene3D" id="2.40.50.230">
    <property type="entry name" value="Gp5 N-terminal domain"/>
    <property type="match status" value="1"/>
</dbReference>
<accession>A0ABW5ZGH8</accession>
<dbReference type="Gene3D" id="6.20.150.10">
    <property type="match status" value="1"/>
</dbReference>
<evidence type="ECO:0000313" key="2">
    <source>
        <dbReference type="Proteomes" id="UP001597561"/>
    </source>
</evidence>
<comment type="caution">
    <text evidence="1">The sequence shown here is derived from an EMBL/GenBank/DDBJ whole genome shotgun (WGS) entry which is preliminary data.</text>
</comment>
<reference evidence="2" key="1">
    <citation type="journal article" date="2019" name="Int. J. Syst. Evol. Microbiol.">
        <title>The Global Catalogue of Microorganisms (GCM) 10K type strain sequencing project: providing services to taxonomists for standard genome sequencing and annotation.</title>
        <authorList>
            <consortium name="The Broad Institute Genomics Platform"/>
            <consortium name="The Broad Institute Genome Sequencing Center for Infectious Disease"/>
            <person name="Wu L."/>
            <person name="Ma J."/>
        </authorList>
    </citation>
    <scope>NUCLEOTIDE SEQUENCE [LARGE SCALE GENOMIC DNA]</scope>
    <source>
        <strain evidence="2">KCTC 13528</strain>
    </source>
</reference>
<evidence type="ECO:0000313" key="1">
    <source>
        <dbReference type="EMBL" id="MFD2911431.1"/>
    </source>
</evidence>
<dbReference type="RefSeq" id="WP_204730056.1">
    <property type="nucleotide sequence ID" value="NZ_JAFBDK010000013.1"/>
</dbReference>
<dbReference type="InterPro" id="IPR037026">
    <property type="entry name" value="Vgr_OB-fold_dom_sf"/>
</dbReference>